<evidence type="ECO:0000256" key="6">
    <source>
        <dbReference type="ARBA" id="ARBA00052546"/>
    </source>
</evidence>
<dbReference type="Pfam" id="PF00441">
    <property type="entry name" value="Acyl-CoA_dh_1"/>
    <property type="match status" value="1"/>
</dbReference>
<dbReference type="Gene3D" id="2.40.110.10">
    <property type="entry name" value="Butyryl-CoA Dehydrogenase, subunit A, domain 2"/>
    <property type="match status" value="1"/>
</dbReference>
<dbReference type="GO" id="GO:0003995">
    <property type="term" value="F:acyl-CoA dehydrogenase activity"/>
    <property type="evidence" value="ECO:0007669"/>
    <property type="project" value="InterPro"/>
</dbReference>
<gene>
    <name evidence="12" type="ORF">Ga0061060_10584</name>
</gene>
<evidence type="ECO:0000259" key="10">
    <source>
        <dbReference type="Pfam" id="PF02770"/>
    </source>
</evidence>
<dbReference type="FunFam" id="1.20.140.10:FF:000004">
    <property type="entry name" value="Acyl-CoA dehydrogenase FadE25"/>
    <property type="match status" value="1"/>
</dbReference>
<keyword evidence="3 8" id="KW-0285">Flavoprotein</keyword>
<dbReference type="RefSeq" id="WP_055440797.1">
    <property type="nucleotide sequence ID" value="NZ_BAABDZ010000015.1"/>
</dbReference>
<dbReference type="InterPro" id="IPR006089">
    <property type="entry name" value="Acyl-CoA_DH_CS"/>
</dbReference>
<dbReference type="OrthoDB" id="9802447at2"/>
<evidence type="ECO:0000256" key="3">
    <source>
        <dbReference type="ARBA" id="ARBA00022630"/>
    </source>
</evidence>
<evidence type="ECO:0000256" key="1">
    <source>
        <dbReference type="ARBA" id="ARBA00001974"/>
    </source>
</evidence>
<dbReference type="InterPro" id="IPR006091">
    <property type="entry name" value="Acyl-CoA_Oxase/DH_mid-dom"/>
</dbReference>
<protein>
    <recommendedName>
        <fullName evidence="7">Acyl-CoA dehydrogenase</fullName>
    </recommendedName>
</protein>
<evidence type="ECO:0000256" key="7">
    <source>
        <dbReference type="ARBA" id="ARBA00067585"/>
    </source>
</evidence>
<evidence type="ECO:0000256" key="5">
    <source>
        <dbReference type="ARBA" id="ARBA00023002"/>
    </source>
</evidence>
<feature type="domain" description="Acyl-CoA oxidase/dehydrogenase middle" evidence="10">
    <location>
        <begin position="122"/>
        <end position="217"/>
    </location>
</feature>
<accession>A0A0K6GLS7</accession>
<dbReference type="STRING" id="1325335.GCA_001418025_00995"/>
<dbReference type="SUPFAM" id="SSF56645">
    <property type="entry name" value="Acyl-CoA dehydrogenase NM domain-like"/>
    <property type="match status" value="1"/>
</dbReference>
<dbReference type="Pfam" id="PF02771">
    <property type="entry name" value="Acyl-CoA_dh_N"/>
    <property type="match status" value="1"/>
</dbReference>
<dbReference type="CDD" id="cd01158">
    <property type="entry name" value="SCAD_SBCAD"/>
    <property type="match status" value="1"/>
</dbReference>
<reference evidence="13" key="1">
    <citation type="submission" date="2015-08" db="EMBL/GenBank/DDBJ databases">
        <authorList>
            <person name="Varghese N."/>
        </authorList>
    </citation>
    <scope>NUCLEOTIDE SEQUENCE [LARGE SCALE GENOMIC DNA]</scope>
    <source>
        <strain evidence="13">DSM 27374</strain>
    </source>
</reference>
<evidence type="ECO:0000313" key="13">
    <source>
        <dbReference type="Proteomes" id="UP000182738"/>
    </source>
</evidence>
<feature type="domain" description="Acyl-CoA dehydrogenase/oxidase C-terminal" evidence="9">
    <location>
        <begin position="229"/>
        <end position="376"/>
    </location>
</feature>
<dbReference type="InterPro" id="IPR009075">
    <property type="entry name" value="AcylCo_DH/oxidase_C"/>
</dbReference>
<sequence>MNFQLSEEHEMIRKMVRDFAKNEVAPTAAERDEEERFDRDIFNKMAELGLTGIPWPEEYGGIGSDYLAYVIAVEELSKVCASTGVTLSAHISLASWPIYKFGNEQQKQTYLRALATGEKLGAYGLSEPGAGSDVSAMKTRAVKDGDHYVLNGSKVWITNGGEADIYVVFAVTDPEKKHRGISAFIVEKGTPGFSIGKKEKKLGIRSSPTTELIFEDCRIPKENLLGEEGEGFKIAMMTLDGGRNGIAAQAVGIAQGALDAAVEYAKGRIQFGKPIAEQQGIAFKLADMATAIEAARLLTYQAAWLESNGLPYGKESAMAKLFAGDTAMKVTVEAVQIFGGYGYTKDYPVERFMRDAKITQIYEGTQEIQRIVISRMLTK</sequence>
<dbReference type="PANTHER" id="PTHR43884:SF41">
    <property type="entry name" value="ACYL-COA DEHYDROGENASE"/>
    <property type="match status" value="1"/>
</dbReference>
<evidence type="ECO:0000256" key="4">
    <source>
        <dbReference type="ARBA" id="ARBA00022827"/>
    </source>
</evidence>
<dbReference type="Proteomes" id="UP000182738">
    <property type="component" value="Unassembled WGS sequence"/>
</dbReference>
<comment type="cofactor">
    <cofactor evidence="1 8">
        <name>FAD</name>
        <dbReference type="ChEBI" id="CHEBI:57692"/>
    </cofactor>
</comment>
<evidence type="ECO:0000259" key="9">
    <source>
        <dbReference type="Pfam" id="PF00441"/>
    </source>
</evidence>
<evidence type="ECO:0000256" key="8">
    <source>
        <dbReference type="RuleBase" id="RU362125"/>
    </source>
</evidence>
<proteinExistence type="inferred from homology"/>
<dbReference type="Gene3D" id="1.20.140.10">
    <property type="entry name" value="Butyryl-CoA Dehydrogenase, subunit A, domain 3"/>
    <property type="match status" value="1"/>
</dbReference>
<dbReference type="Pfam" id="PF02770">
    <property type="entry name" value="Acyl-CoA_dh_M"/>
    <property type="match status" value="1"/>
</dbReference>
<dbReference type="EMBL" id="CYGZ01000005">
    <property type="protein sequence ID" value="CUA79689.1"/>
    <property type="molecule type" value="Genomic_DNA"/>
</dbReference>
<dbReference type="FunFam" id="1.10.540.10:FF:000002">
    <property type="entry name" value="Acyl-CoA dehydrogenase FadE19"/>
    <property type="match status" value="1"/>
</dbReference>
<name>A0A0K6GLS7_9BACL</name>
<dbReference type="InterPro" id="IPR037069">
    <property type="entry name" value="AcylCoA_DH/ox_N_sf"/>
</dbReference>
<keyword evidence="5 8" id="KW-0560">Oxidoreductase</keyword>
<keyword evidence="13" id="KW-1185">Reference proteome</keyword>
<dbReference type="FunFam" id="2.40.110.10:FF:000001">
    <property type="entry name" value="Acyl-CoA dehydrogenase, mitochondrial"/>
    <property type="match status" value="1"/>
</dbReference>
<comment type="catalytic activity">
    <reaction evidence="6">
        <text>a 2,3-saturated acyl-CoA + A = a 2,3-dehydroacyl-CoA + AH2</text>
        <dbReference type="Rhea" id="RHEA:48608"/>
        <dbReference type="ChEBI" id="CHEBI:13193"/>
        <dbReference type="ChEBI" id="CHEBI:17499"/>
        <dbReference type="ChEBI" id="CHEBI:60015"/>
        <dbReference type="ChEBI" id="CHEBI:65111"/>
    </reaction>
</comment>
<feature type="domain" description="Acyl-CoA dehydrogenase/oxidase N-terminal" evidence="11">
    <location>
        <begin position="6"/>
        <end position="118"/>
    </location>
</feature>
<evidence type="ECO:0000259" key="11">
    <source>
        <dbReference type="Pfam" id="PF02771"/>
    </source>
</evidence>
<dbReference type="InterPro" id="IPR013786">
    <property type="entry name" value="AcylCoA_DH/ox_N"/>
</dbReference>
<dbReference type="SUPFAM" id="SSF47203">
    <property type="entry name" value="Acyl-CoA dehydrogenase C-terminal domain-like"/>
    <property type="match status" value="1"/>
</dbReference>
<dbReference type="InterPro" id="IPR009100">
    <property type="entry name" value="AcylCoA_DH/oxidase_NM_dom_sf"/>
</dbReference>
<dbReference type="Gene3D" id="1.10.540.10">
    <property type="entry name" value="Acyl-CoA dehydrogenase/oxidase, N-terminal domain"/>
    <property type="match status" value="1"/>
</dbReference>
<organism evidence="12 13">
    <name type="scientific">Anoxybacillus suryakundensis</name>
    <dbReference type="NCBI Taxonomy" id="1325335"/>
    <lineage>
        <taxon>Bacteria</taxon>
        <taxon>Bacillati</taxon>
        <taxon>Bacillota</taxon>
        <taxon>Bacilli</taxon>
        <taxon>Bacillales</taxon>
        <taxon>Anoxybacillaceae</taxon>
        <taxon>Anoxybacillus</taxon>
    </lineage>
</organism>
<dbReference type="PANTHER" id="PTHR43884">
    <property type="entry name" value="ACYL-COA DEHYDROGENASE"/>
    <property type="match status" value="1"/>
</dbReference>
<dbReference type="InterPro" id="IPR036250">
    <property type="entry name" value="AcylCo_DH-like_C"/>
</dbReference>
<dbReference type="PROSITE" id="PS00072">
    <property type="entry name" value="ACYL_COA_DH_1"/>
    <property type="match status" value="1"/>
</dbReference>
<dbReference type="GO" id="GO:0050660">
    <property type="term" value="F:flavin adenine dinucleotide binding"/>
    <property type="evidence" value="ECO:0007669"/>
    <property type="project" value="InterPro"/>
</dbReference>
<evidence type="ECO:0000256" key="2">
    <source>
        <dbReference type="ARBA" id="ARBA00009347"/>
    </source>
</evidence>
<comment type="similarity">
    <text evidence="2 8">Belongs to the acyl-CoA dehydrogenase family.</text>
</comment>
<dbReference type="PROSITE" id="PS00073">
    <property type="entry name" value="ACYL_COA_DH_2"/>
    <property type="match status" value="1"/>
</dbReference>
<evidence type="ECO:0000313" key="12">
    <source>
        <dbReference type="EMBL" id="CUA79689.1"/>
    </source>
</evidence>
<keyword evidence="4 8" id="KW-0274">FAD</keyword>
<dbReference type="AlphaFoldDB" id="A0A0K6GLS7"/>
<dbReference type="InterPro" id="IPR046373">
    <property type="entry name" value="Acyl-CoA_Oxase/DH_mid-dom_sf"/>
</dbReference>
<dbReference type="PIRSF" id="PIRSF016578">
    <property type="entry name" value="HsaA"/>
    <property type="match status" value="1"/>
</dbReference>